<accession>A0A8K0QZL6</accession>
<dbReference type="OrthoDB" id="3799620at2759"/>
<evidence type="ECO:0000313" key="2">
    <source>
        <dbReference type="Proteomes" id="UP000813461"/>
    </source>
</evidence>
<reference evidence="1" key="1">
    <citation type="journal article" date="2021" name="Nat. Commun.">
        <title>Genetic determinants of endophytism in the Arabidopsis root mycobiome.</title>
        <authorList>
            <person name="Mesny F."/>
            <person name="Miyauchi S."/>
            <person name="Thiergart T."/>
            <person name="Pickel B."/>
            <person name="Atanasova L."/>
            <person name="Karlsson M."/>
            <person name="Huettel B."/>
            <person name="Barry K.W."/>
            <person name="Haridas S."/>
            <person name="Chen C."/>
            <person name="Bauer D."/>
            <person name="Andreopoulos W."/>
            <person name="Pangilinan J."/>
            <person name="LaButti K."/>
            <person name="Riley R."/>
            <person name="Lipzen A."/>
            <person name="Clum A."/>
            <person name="Drula E."/>
            <person name="Henrissat B."/>
            <person name="Kohler A."/>
            <person name="Grigoriev I.V."/>
            <person name="Martin F.M."/>
            <person name="Hacquard S."/>
        </authorList>
    </citation>
    <scope>NUCLEOTIDE SEQUENCE</scope>
    <source>
        <strain evidence="1">MPI-SDFR-AT-0120</strain>
    </source>
</reference>
<organism evidence="1 2">
    <name type="scientific">Paraphoma chrysanthemicola</name>
    <dbReference type="NCBI Taxonomy" id="798071"/>
    <lineage>
        <taxon>Eukaryota</taxon>
        <taxon>Fungi</taxon>
        <taxon>Dikarya</taxon>
        <taxon>Ascomycota</taxon>
        <taxon>Pezizomycotina</taxon>
        <taxon>Dothideomycetes</taxon>
        <taxon>Pleosporomycetidae</taxon>
        <taxon>Pleosporales</taxon>
        <taxon>Pleosporineae</taxon>
        <taxon>Phaeosphaeriaceae</taxon>
        <taxon>Paraphoma</taxon>
    </lineage>
</organism>
<dbReference type="AlphaFoldDB" id="A0A8K0QZL6"/>
<dbReference type="Proteomes" id="UP000813461">
    <property type="component" value="Unassembled WGS sequence"/>
</dbReference>
<protein>
    <submittedName>
        <fullName evidence="1">Uncharacterized protein</fullName>
    </submittedName>
</protein>
<sequence length="271" mass="30814">MSPTTFFHLPRESRDQIYTLLVATTHQFQIYADTIITLIARCPGDNAMESYPSWLMANKAIQCEGFEHLQRTGGIELIIRKDAWWADNYYNTEIWGAFRPLQMRTLDVFIEPGQSNKQGSDSNLRGRRPYQVHVTAASYLSHLLNDISGMGALQVLTVSNSVVSCHSPTPKQVKIAIRSVLPQLRLFEYEIQFPSDPRDDSILENLDRHFKKMMTTKEMGELLLLDETPPELERVDQGRRGLGRRERLAVYVVEGGVDGNGGVGSRNDQTW</sequence>
<comment type="caution">
    <text evidence="1">The sequence shown here is derived from an EMBL/GenBank/DDBJ whole genome shotgun (WGS) entry which is preliminary data.</text>
</comment>
<proteinExistence type="predicted"/>
<dbReference type="EMBL" id="JAGMVJ010000018">
    <property type="protein sequence ID" value="KAH7077429.1"/>
    <property type="molecule type" value="Genomic_DNA"/>
</dbReference>
<keyword evidence="2" id="KW-1185">Reference proteome</keyword>
<gene>
    <name evidence="1" type="ORF">FB567DRAFT_596597</name>
</gene>
<name>A0A8K0QZL6_9PLEO</name>
<evidence type="ECO:0000313" key="1">
    <source>
        <dbReference type="EMBL" id="KAH7077429.1"/>
    </source>
</evidence>